<dbReference type="Proteomes" id="UP000886812">
    <property type="component" value="Unassembled WGS sequence"/>
</dbReference>
<accession>A0A9D1NK47</accession>
<dbReference type="PANTHER" id="PTHR10434:SF11">
    <property type="entry name" value="1-ACYL-SN-GLYCEROL-3-PHOSPHATE ACYLTRANSFERASE"/>
    <property type="match status" value="1"/>
</dbReference>
<dbReference type="CDD" id="cd07989">
    <property type="entry name" value="LPLAT_AGPAT-like"/>
    <property type="match status" value="1"/>
</dbReference>
<evidence type="ECO:0000313" key="6">
    <source>
        <dbReference type="Proteomes" id="UP000886812"/>
    </source>
</evidence>
<evidence type="ECO:0000256" key="3">
    <source>
        <dbReference type="ARBA" id="ARBA00023315"/>
    </source>
</evidence>
<comment type="caution">
    <text evidence="5">The sequence shown here is derived from an EMBL/GenBank/DDBJ whole genome shotgun (WGS) entry which is preliminary data.</text>
</comment>
<dbReference type="Pfam" id="PF01553">
    <property type="entry name" value="Acyltransferase"/>
    <property type="match status" value="1"/>
</dbReference>
<dbReference type="AlphaFoldDB" id="A0A9D1NK47"/>
<evidence type="ECO:0000256" key="2">
    <source>
        <dbReference type="ARBA" id="ARBA00022679"/>
    </source>
</evidence>
<name>A0A9D1NK47_9BACT</name>
<keyword evidence="2" id="KW-0808">Transferase</keyword>
<organism evidence="5 6">
    <name type="scientific">Candidatus Spyradosoma merdigallinarum</name>
    <dbReference type="NCBI Taxonomy" id="2840950"/>
    <lineage>
        <taxon>Bacteria</taxon>
        <taxon>Pseudomonadati</taxon>
        <taxon>Verrucomicrobiota</taxon>
        <taxon>Opitutia</taxon>
        <taxon>Opitutia incertae sedis</taxon>
        <taxon>Candidatus Spyradosoma</taxon>
    </lineage>
</organism>
<reference evidence="5" key="1">
    <citation type="submission" date="2020-10" db="EMBL/GenBank/DDBJ databases">
        <authorList>
            <person name="Gilroy R."/>
        </authorList>
    </citation>
    <scope>NUCLEOTIDE SEQUENCE</scope>
    <source>
        <strain evidence="5">10669</strain>
    </source>
</reference>
<dbReference type="GO" id="GO:0003841">
    <property type="term" value="F:1-acylglycerol-3-phosphate O-acyltransferase activity"/>
    <property type="evidence" value="ECO:0007669"/>
    <property type="project" value="TreeGrafter"/>
</dbReference>
<dbReference type="InterPro" id="IPR002123">
    <property type="entry name" value="Plipid/glycerol_acylTrfase"/>
</dbReference>
<feature type="domain" description="Phospholipid/glycerol acyltransferase" evidence="4">
    <location>
        <begin position="20"/>
        <end position="133"/>
    </location>
</feature>
<dbReference type="SMART" id="SM00563">
    <property type="entry name" value="PlsC"/>
    <property type="match status" value="1"/>
</dbReference>
<evidence type="ECO:0000256" key="1">
    <source>
        <dbReference type="ARBA" id="ARBA00005189"/>
    </source>
</evidence>
<comment type="pathway">
    <text evidence="1">Lipid metabolism.</text>
</comment>
<proteinExistence type="predicted"/>
<dbReference type="SUPFAM" id="SSF69593">
    <property type="entry name" value="Glycerol-3-phosphate (1)-acyltransferase"/>
    <property type="match status" value="1"/>
</dbReference>
<sequence>MHVFGRMEVRGVENLPEGGFLIAGNHVSFLDPPLIGCAIPREMYFFARKTLMNNPLLRLILPHCNVIPVDRDGGSDVGAFKKVFSVLREGHALILFPEGTRSKDGRLGKPQGGAGLIACRMRVPVVPARVFGTGDVLPRGAAIPERAKLAVVFGKPLLPQDFDPGKDVPDRFREASRRIMAKIAELEPPQEPKM</sequence>
<dbReference type="EMBL" id="DVOG01000145">
    <property type="protein sequence ID" value="HIV04603.1"/>
    <property type="molecule type" value="Genomic_DNA"/>
</dbReference>
<dbReference type="PANTHER" id="PTHR10434">
    <property type="entry name" value="1-ACYL-SN-GLYCEROL-3-PHOSPHATE ACYLTRANSFERASE"/>
    <property type="match status" value="1"/>
</dbReference>
<keyword evidence="3 5" id="KW-0012">Acyltransferase</keyword>
<gene>
    <name evidence="5" type="ORF">IAC75_05595</name>
</gene>
<reference evidence="5" key="2">
    <citation type="journal article" date="2021" name="PeerJ">
        <title>Extensive microbial diversity within the chicken gut microbiome revealed by metagenomics and culture.</title>
        <authorList>
            <person name="Gilroy R."/>
            <person name="Ravi A."/>
            <person name="Getino M."/>
            <person name="Pursley I."/>
            <person name="Horton D.L."/>
            <person name="Alikhan N.F."/>
            <person name="Baker D."/>
            <person name="Gharbi K."/>
            <person name="Hall N."/>
            <person name="Watson M."/>
            <person name="Adriaenssens E.M."/>
            <person name="Foster-Nyarko E."/>
            <person name="Jarju S."/>
            <person name="Secka A."/>
            <person name="Antonio M."/>
            <person name="Oren A."/>
            <person name="Chaudhuri R.R."/>
            <person name="La Ragione R."/>
            <person name="Hildebrand F."/>
            <person name="Pallen M.J."/>
        </authorList>
    </citation>
    <scope>NUCLEOTIDE SEQUENCE</scope>
    <source>
        <strain evidence="5">10669</strain>
    </source>
</reference>
<evidence type="ECO:0000259" key="4">
    <source>
        <dbReference type="SMART" id="SM00563"/>
    </source>
</evidence>
<evidence type="ECO:0000313" key="5">
    <source>
        <dbReference type="EMBL" id="HIV04603.1"/>
    </source>
</evidence>
<dbReference type="GO" id="GO:0006654">
    <property type="term" value="P:phosphatidic acid biosynthetic process"/>
    <property type="evidence" value="ECO:0007669"/>
    <property type="project" value="TreeGrafter"/>
</dbReference>
<protein>
    <submittedName>
        <fullName evidence="5">1-acyl-sn-glycerol-3-phosphate acyltransferase</fullName>
    </submittedName>
</protein>